<keyword evidence="4" id="KW-1185">Reference proteome</keyword>
<reference evidence="3" key="1">
    <citation type="submission" date="2015-07" db="EMBL/GenBank/DDBJ databases">
        <title>Draft Genome Sequences of Anaerolinea thermolimosa IMO-1, Bellilinea caldifistulae GOMI-1, Leptolinea tardivitalis YMTK-2, Levilinea saccharolytica KIBI-1,Longilinea arvoryzae KOME-1, Previously Described as Members of the Anaerolineaceae (Chloroflexi).</title>
        <authorList>
            <person name="Sekiguchi Y."/>
            <person name="Ohashi A."/>
            <person name="Matsuura N."/>
            <person name="Tourlousse M.D."/>
        </authorList>
    </citation>
    <scope>NUCLEOTIDE SEQUENCE [LARGE SCALE GENOMIC DNA]</scope>
    <source>
        <strain evidence="3">KOME-1</strain>
    </source>
</reference>
<name>A0A0S7BBF3_9CHLR</name>
<evidence type="ECO:0000259" key="2">
    <source>
        <dbReference type="PROSITE" id="PS50263"/>
    </source>
</evidence>
<dbReference type="EMBL" id="DF967972">
    <property type="protein sequence ID" value="GAP12557.1"/>
    <property type="molecule type" value="Genomic_DNA"/>
</dbReference>
<dbReference type="InterPro" id="IPR050345">
    <property type="entry name" value="Aliph_Amidase/BUP"/>
</dbReference>
<sequence>MQNITIAAVSTRNRLGQPIDALADMRAWTEKAVRQGAELVLFPELNVTGYIQHAAARQWAEPIPGPSTRQVIQLARDMGVILSCGILEREEDRFYCTHILANGSGLIGKQRKIHTPVQEQPYWGFGGSIEVFDIGKIKVGITICRDSFFDEMTRTLFMKGAELVLMPFGYYNVPRSRYLKETIHGMSIQKACWTNGFFALVCDSAEDRAPNEWEENGAKFPGWAGVIDPWGSPLVFVERDGNGEAMVVQGISAEVLQNRRNHPNFLAAELRPELYQWTQASSETSDPGLIHLRRHFSIPRPMPT</sequence>
<dbReference type="Pfam" id="PF00795">
    <property type="entry name" value="CN_hydrolase"/>
    <property type="match status" value="1"/>
</dbReference>
<evidence type="ECO:0000313" key="4">
    <source>
        <dbReference type="Proteomes" id="UP000055060"/>
    </source>
</evidence>
<dbReference type="STRING" id="360412.LARV_00293"/>
<evidence type="ECO:0000256" key="1">
    <source>
        <dbReference type="ARBA" id="ARBA00022801"/>
    </source>
</evidence>
<dbReference type="PANTHER" id="PTHR43674:SF16">
    <property type="entry name" value="CARBON-NITROGEN FAMILY, PUTATIVE (AFU_ORTHOLOGUE AFUA_5G02350)-RELATED"/>
    <property type="match status" value="1"/>
</dbReference>
<dbReference type="GO" id="GO:0016811">
    <property type="term" value="F:hydrolase activity, acting on carbon-nitrogen (but not peptide) bonds, in linear amides"/>
    <property type="evidence" value="ECO:0007669"/>
    <property type="project" value="TreeGrafter"/>
</dbReference>
<dbReference type="AlphaFoldDB" id="A0A0S7BBF3"/>
<evidence type="ECO:0000313" key="3">
    <source>
        <dbReference type="EMBL" id="GAP12557.1"/>
    </source>
</evidence>
<dbReference type="PROSITE" id="PS50263">
    <property type="entry name" value="CN_HYDROLASE"/>
    <property type="match status" value="1"/>
</dbReference>
<gene>
    <name evidence="3" type="ORF">LARV_00293</name>
</gene>
<dbReference type="OrthoDB" id="9811121at2"/>
<dbReference type="PANTHER" id="PTHR43674">
    <property type="entry name" value="NITRILASE C965.09-RELATED"/>
    <property type="match status" value="1"/>
</dbReference>
<dbReference type="InterPro" id="IPR003010">
    <property type="entry name" value="C-N_Hydrolase"/>
</dbReference>
<keyword evidence="1 3" id="KW-0378">Hydrolase</keyword>
<organism evidence="3">
    <name type="scientific">Longilinea arvoryzae</name>
    <dbReference type="NCBI Taxonomy" id="360412"/>
    <lineage>
        <taxon>Bacteria</taxon>
        <taxon>Bacillati</taxon>
        <taxon>Chloroflexota</taxon>
        <taxon>Anaerolineae</taxon>
        <taxon>Anaerolineales</taxon>
        <taxon>Anaerolineaceae</taxon>
        <taxon>Longilinea</taxon>
    </lineage>
</organism>
<dbReference type="RefSeq" id="WP_075071971.1">
    <property type="nucleotide sequence ID" value="NZ_DF967972.1"/>
</dbReference>
<accession>A0A0S7BBF3</accession>
<dbReference type="Gene3D" id="3.60.110.10">
    <property type="entry name" value="Carbon-nitrogen hydrolase"/>
    <property type="match status" value="1"/>
</dbReference>
<dbReference type="Proteomes" id="UP000055060">
    <property type="component" value="Unassembled WGS sequence"/>
</dbReference>
<protein>
    <submittedName>
        <fullName evidence="3">Predicted amidohydrolase</fullName>
    </submittedName>
</protein>
<proteinExistence type="predicted"/>
<dbReference type="SUPFAM" id="SSF56317">
    <property type="entry name" value="Carbon-nitrogen hydrolase"/>
    <property type="match status" value="1"/>
</dbReference>
<dbReference type="InterPro" id="IPR036526">
    <property type="entry name" value="C-N_Hydrolase_sf"/>
</dbReference>
<feature type="domain" description="CN hydrolase" evidence="2">
    <location>
        <begin position="4"/>
        <end position="257"/>
    </location>
</feature>